<evidence type="ECO:0000259" key="1">
    <source>
        <dbReference type="Pfam" id="PF19192"/>
    </source>
</evidence>
<accession>A0A2T3ITZ0</accession>
<reference evidence="2 3" key="1">
    <citation type="submission" date="2018-03" db="EMBL/GenBank/DDBJ databases">
        <title>Whole genome sequencing of Histamine producing bacteria.</title>
        <authorList>
            <person name="Butler K."/>
        </authorList>
    </citation>
    <scope>NUCLEOTIDE SEQUENCE [LARGE SCALE GENOMIC DNA]</scope>
    <source>
        <strain evidence="2 3">JCM 13586</strain>
    </source>
</reference>
<dbReference type="EMBL" id="PYMH01000012">
    <property type="protein sequence ID" value="PSU31837.1"/>
    <property type="molecule type" value="Genomic_DNA"/>
</dbReference>
<evidence type="ECO:0000313" key="2">
    <source>
        <dbReference type="EMBL" id="PSU31837.1"/>
    </source>
</evidence>
<evidence type="ECO:0000313" key="3">
    <source>
        <dbReference type="Proteomes" id="UP000241222"/>
    </source>
</evidence>
<dbReference type="Pfam" id="PF19192">
    <property type="entry name" value="Response_reg_2"/>
    <property type="match status" value="1"/>
</dbReference>
<feature type="domain" description="Response receiver" evidence="1">
    <location>
        <begin position="32"/>
        <end position="183"/>
    </location>
</feature>
<comment type="caution">
    <text evidence="2">The sequence shown here is derived from an EMBL/GenBank/DDBJ whole genome shotgun (WGS) entry which is preliminary data.</text>
</comment>
<dbReference type="InterPro" id="IPR043834">
    <property type="entry name" value="REC"/>
</dbReference>
<organism evidence="2 3">
    <name type="scientific">Photobacterium lutimaris</name>
    <dbReference type="NCBI Taxonomy" id="388278"/>
    <lineage>
        <taxon>Bacteria</taxon>
        <taxon>Pseudomonadati</taxon>
        <taxon>Pseudomonadota</taxon>
        <taxon>Gammaproteobacteria</taxon>
        <taxon>Vibrionales</taxon>
        <taxon>Vibrionaceae</taxon>
        <taxon>Photobacterium</taxon>
    </lineage>
</organism>
<gene>
    <name evidence="2" type="ORF">C9I99_20225</name>
</gene>
<sequence>MNSSAVATAVEVPIESAPKYHQMIHEAFIDPIKNVTVIDDEYPTLSQFLVQTTDAIPHKQLKPENIERLRSIISMCHQEKNWSLDVFDGKDPKLGGEDGVPPYLNHSDLVVLDYHLEGVPTTNSGERARKIISELKKNNRFNIILVHTKGFDGGDIEKVFDEVLGETFVFPEKHPFIIDEESEDVIDAWLDDNDDGTSYSFFSQKMGIKSILEHLGFGEKNCGNVMFPQHFLNSFKQEVIDVAKLMDIPQATLTKWYVGQQLKMLKIPLVSGAVEDTVWCWKGADNPNFISTGRVFISVIKKGDQSPEAELIDPLKAALVEANSSPMHLLMAKIRACIDEKGLEQANKIVSQKEAQAGWLNNLLKEGALHTHNEIISAHWEQLARATHLELKEFSQRLVYSVSELVGGGAKDAEKYFFGKNLDPNNTLAHLNAFNCSQPEFGPHLTTGTVLRFDGDLWVCLSPACDLVPRERKSWESRIGSDFLAFKAVKLLPVTKLSRANEDANSNNFIYLVLDGEPKAFCLGHKPSDNPVWDVFYAFNQGVFSTEGDLRIFCLRQPARDDERDEEKQEAKDKLLLETRELLATPVSELRYEYALNLLQKFGSNQTRVGLGFTDSTGFMQ</sequence>
<dbReference type="Proteomes" id="UP000241222">
    <property type="component" value="Unassembled WGS sequence"/>
</dbReference>
<name>A0A2T3ITZ0_9GAMM</name>
<dbReference type="OrthoDB" id="7605462at2"/>
<proteinExistence type="predicted"/>
<protein>
    <recommendedName>
        <fullName evidence="1">Response receiver domain-containing protein</fullName>
    </recommendedName>
</protein>
<keyword evidence="3" id="KW-1185">Reference proteome</keyword>
<dbReference type="AlphaFoldDB" id="A0A2T3ITZ0"/>
<dbReference type="RefSeq" id="WP_107350652.1">
    <property type="nucleotide sequence ID" value="NZ_PYMH01000012.1"/>
</dbReference>